<dbReference type="Pfam" id="PF00096">
    <property type="entry name" value="zf-C2H2"/>
    <property type="match status" value="5"/>
</dbReference>
<dbReference type="GO" id="GO:0005634">
    <property type="term" value="C:nucleus"/>
    <property type="evidence" value="ECO:0007669"/>
    <property type="project" value="UniProtKB-SubCell"/>
</dbReference>
<evidence type="ECO:0000256" key="7">
    <source>
        <dbReference type="ARBA" id="ARBA00023015"/>
    </source>
</evidence>
<dbReference type="PANTHER" id="PTHR16515">
    <property type="entry name" value="PR DOMAIN ZINC FINGER PROTEIN"/>
    <property type="match status" value="1"/>
</dbReference>
<dbReference type="Proteomes" id="UP000233040">
    <property type="component" value="Unassembled WGS sequence"/>
</dbReference>
<keyword evidence="5 11" id="KW-0863">Zinc-finger</keyword>
<feature type="domain" description="C2H2-type" evidence="12">
    <location>
        <begin position="180"/>
        <end position="207"/>
    </location>
</feature>
<dbReference type="PROSITE" id="PS00028">
    <property type="entry name" value="ZINC_FINGER_C2H2_1"/>
    <property type="match status" value="6"/>
</dbReference>
<dbReference type="CDD" id="cd07765">
    <property type="entry name" value="KRAB_A-box"/>
    <property type="match status" value="1"/>
</dbReference>
<evidence type="ECO:0000256" key="3">
    <source>
        <dbReference type="ARBA" id="ARBA00022723"/>
    </source>
</evidence>
<dbReference type="PROSITE" id="PS50157">
    <property type="entry name" value="ZINC_FINGER_C2H2_2"/>
    <property type="match status" value="7"/>
</dbReference>
<dbReference type="GeneTree" id="ENSGT00940000164696"/>
<dbReference type="GO" id="GO:0003677">
    <property type="term" value="F:DNA binding"/>
    <property type="evidence" value="ECO:0007669"/>
    <property type="project" value="UniProtKB-KW"/>
</dbReference>
<reference evidence="14" key="2">
    <citation type="submission" date="2025-09" db="UniProtKB">
        <authorList>
            <consortium name="Ensembl"/>
        </authorList>
    </citation>
    <scope>IDENTIFICATION</scope>
</reference>
<keyword evidence="8" id="KW-0238">DNA-binding</keyword>
<evidence type="ECO:0000313" key="15">
    <source>
        <dbReference type="Proteomes" id="UP000233040"/>
    </source>
</evidence>
<dbReference type="SUPFAM" id="SSF57667">
    <property type="entry name" value="beta-beta-alpha zinc fingers"/>
    <property type="match status" value="4"/>
</dbReference>
<evidence type="ECO:0000256" key="6">
    <source>
        <dbReference type="ARBA" id="ARBA00022833"/>
    </source>
</evidence>
<dbReference type="InterPro" id="IPR036236">
    <property type="entry name" value="Znf_C2H2_sf"/>
</dbReference>
<name>A0A2K5QTI6_CEBIM</name>
<comment type="similarity">
    <text evidence="2">Belongs to the krueppel C2H2-type zinc-finger protein family.</text>
</comment>
<evidence type="ECO:0000256" key="10">
    <source>
        <dbReference type="ARBA" id="ARBA00023242"/>
    </source>
</evidence>
<dbReference type="InterPro" id="IPR013087">
    <property type="entry name" value="Znf_C2H2_type"/>
</dbReference>
<dbReference type="FunFam" id="3.30.160.60:FF:001270">
    <property type="entry name" value="zinc finger protein 583 isoform X1"/>
    <property type="match status" value="1"/>
</dbReference>
<dbReference type="AlphaFoldDB" id="A0A2K5QTI6"/>
<dbReference type="GO" id="GO:0008270">
    <property type="term" value="F:zinc ion binding"/>
    <property type="evidence" value="ECO:0007669"/>
    <property type="project" value="UniProtKB-KW"/>
</dbReference>
<dbReference type="FunFam" id="3.30.160.60:FF:000099">
    <property type="entry name" value="Zinc finger protein 79"/>
    <property type="match status" value="1"/>
</dbReference>
<dbReference type="Gene3D" id="3.30.160.60">
    <property type="entry name" value="Classic Zinc Finger"/>
    <property type="match status" value="7"/>
</dbReference>
<dbReference type="SUPFAM" id="SSF109640">
    <property type="entry name" value="KRAB domain (Kruppel-associated box)"/>
    <property type="match status" value="1"/>
</dbReference>
<dbReference type="InterPro" id="IPR001909">
    <property type="entry name" value="KRAB"/>
</dbReference>
<feature type="domain" description="C2H2-type" evidence="12">
    <location>
        <begin position="264"/>
        <end position="291"/>
    </location>
</feature>
<keyword evidence="15" id="KW-1185">Reference proteome</keyword>
<evidence type="ECO:0000313" key="14">
    <source>
        <dbReference type="Ensembl" id="ENSCCAP00000019199.1"/>
    </source>
</evidence>
<dbReference type="FunFam" id="3.30.160.60:FF:000371">
    <property type="entry name" value="Zinc finger protein 555"/>
    <property type="match status" value="1"/>
</dbReference>
<gene>
    <name evidence="14" type="primary">ZNF670</name>
</gene>
<keyword evidence="6" id="KW-0862">Zinc</keyword>
<feature type="domain" description="C2H2-type" evidence="12">
    <location>
        <begin position="320"/>
        <end position="344"/>
    </location>
</feature>
<feature type="domain" description="KRAB" evidence="13">
    <location>
        <begin position="1"/>
        <end position="87"/>
    </location>
</feature>
<organism evidence="14 15">
    <name type="scientific">Cebus imitator</name>
    <name type="common">Panamanian white-faced capuchin</name>
    <name type="synonym">Cebus capucinus imitator</name>
    <dbReference type="NCBI Taxonomy" id="2715852"/>
    <lineage>
        <taxon>Eukaryota</taxon>
        <taxon>Metazoa</taxon>
        <taxon>Chordata</taxon>
        <taxon>Craniata</taxon>
        <taxon>Vertebrata</taxon>
        <taxon>Euteleostomi</taxon>
        <taxon>Mammalia</taxon>
        <taxon>Eutheria</taxon>
        <taxon>Euarchontoglires</taxon>
        <taxon>Primates</taxon>
        <taxon>Haplorrhini</taxon>
        <taxon>Platyrrhini</taxon>
        <taxon>Cebidae</taxon>
        <taxon>Cebinae</taxon>
        <taxon>Cebus</taxon>
    </lineage>
</organism>
<dbReference type="PANTHER" id="PTHR16515:SF51">
    <property type="entry name" value="ZINC FINGER PROTEIN 833-RELATED"/>
    <property type="match status" value="1"/>
</dbReference>
<keyword evidence="4" id="KW-0677">Repeat</keyword>
<proteinExistence type="inferred from homology"/>
<dbReference type="SMART" id="SM00349">
    <property type="entry name" value="KRAB"/>
    <property type="match status" value="1"/>
</dbReference>
<dbReference type="SMART" id="SM00355">
    <property type="entry name" value="ZnF_C2H2"/>
    <property type="match status" value="7"/>
</dbReference>
<feature type="domain" description="C2H2-type" evidence="12">
    <location>
        <begin position="208"/>
        <end position="235"/>
    </location>
</feature>
<keyword evidence="7" id="KW-0805">Transcription regulation</keyword>
<dbReference type="FunFam" id="3.30.160.60:FF:002254">
    <property type="entry name" value="Zinc finger protein 540"/>
    <property type="match status" value="1"/>
</dbReference>
<dbReference type="InterPro" id="IPR050331">
    <property type="entry name" value="Zinc_finger"/>
</dbReference>
<evidence type="ECO:0000256" key="5">
    <source>
        <dbReference type="ARBA" id="ARBA00022771"/>
    </source>
</evidence>
<dbReference type="InterPro" id="IPR036051">
    <property type="entry name" value="KRAB_dom_sf"/>
</dbReference>
<evidence type="ECO:0000256" key="11">
    <source>
        <dbReference type="PROSITE-ProRule" id="PRU00042"/>
    </source>
</evidence>
<evidence type="ECO:0000256" key="2">
    <source>
        <dbReference type="ARBA" id="ARBA00006991"/>
    </source>
</evidence>
<feature type="domain" description="C2H2-type" evidence="12">
    <location>
        <begin position="236"/>
        <end position="263"/>
    </location>
</feature>
<evidence type="ECO:0000256" key="1">
    <source>
        <dbReference type="ARBA" id="ARBA00004123"/>
    </source>
</evidence>
<dbReference type="PROSITE" id="PS50805">
    <property type="entry name" value="KRAB"/>
    <property type="match status" value="1"/>
</dbReference>
<dbReference type="OMA" id="HIGNKLF"/>
<keyword evidence="9" id="KW-0804">Transcription</keyword>
<dbReference type="GO" id="GO:0006629">
    <property type="term" value="P:lipid metabolic process"/>
    <property type="evidence" value="ECO:0007669"/>
    <property type="project" value="Ensembl"/>
</dbReference>
<reference evidence="14" key="1">
    <citation type="submission" date="2025-08" db="UniProtKB">
        <authorList>
            <consortium name="Ensembl"/>
        </authorList>
    </citation>
    <scope>IDENTIFICATION</scope>
</reference>
<dbReference type="FunFam" id="3.30.160.60:FF:001004">
    <property type="entry name" value="Zinc finger protein 426"/>
    <property type="match status" value="1"/>
</dbReference>
<keyword evidence="10" id="KW-0539">Nucleus</keyword>
<dbReference type="Ensembl" id="ENSCCAT00000036680.1">
    <property type="protein sequence ID" value="ENSCCAP00000019199.1"/>
    <property type="gene ID" value="ENSCCAG00000027449.1"/>
</dbReference>
<evidence type="ECO:0000259" key="12">
    <source>
        <dbReference type="PROSITE" id="PS50157"/>
    </source>
</evidence>
<keyword evidence="3" id="KW-0479">Metal-binding</keyword>
<evidence type="ECO:0000259" key="13">
    <source>
        <dbReference type="PROSITE" id="PS50805"/>
    </source>
</evidence>
<dbReference type="FunFam" id="3.30.160.60:FF:000184">
    <property type="entry name" value="Zinc finger protein 333"/>
    <property type="match status" value="1"/>
</dbReference>
<feature type="domain" description="C2H2-type" evidence="12">
    <location>
        <begin position="100"/>
        <end position="127"/>
    </location>
</feature>
<comment type="subcellular location">
    <subcellularLocation>
        <location evidence="1">Nucleus</location>
    </subcellularLocation>
</comment>
<protein>
    <submittedName>
        <fullName evidence="14">Zinc finger protein 670</fullName>
    </submittedName>
</protein>
<accession>A0A2K5QTI6</accession>
<dbReference type="FunFam" id="3.30.160.60:FF:000852">
    <property type="entry name" value="zinc finger protein 629 isoform X2"/>
    <property type="match status" value="1"/>
</dbReference>
<feature type="domain" description="C2H2-type" evidence="12">
    <location>
        <begin position="292"/>
        <end position="319"/>
    </location>
</feature>
<dbReference type="Pfam" id="PF01352">
    <property type="entry name" value="KRAB"/>
    <property type="match status" value="1"/>
</dbReference>
<sequence>MSFEDVAVTFTQEEWALLDLSQKSLYRVVMHEIFRNLASVGNKSENQNMQDDFKSPVRNLNSHMVERLFEIEEGSQCGEAFNQDSNFNLNKKISTGVKPYECNVCGKVFICHSAFHRHIISHTGNKLSVWNIQRTYINANNVGRPLSLSKVVQYMRSLLIFPVYFKFIFMNMTHTGEKPYACKKCGKSFTFSSSLRQHGRSHTGEKPYECKECGKAFSCSAYLGIHERTHTGEKPYECIKCGKAFRCSRVLSVHERTHSGEKPYECKQCGKAFKYSSNLCEHERTHTEVKPYGCKKCGKLFTFSSALRSHERTHTGVKPYECKKCGKAFSCSSSLRKHERSYMW</sequence>
<dbReference type="Gene3D" id="6.10.140.140">
    <property type="match status" value="1"/>
</dbReference>
<dbReference type="GO" id="GO:0006355">
    <property type="term" value="P:regulation of DNA-templated transcription"/>
    <property type="evidence" value="ECO:0007669"/>
    <property type="project" value="InterPro"/>
</dbReference>
<evidence type="ECO:0000256" key="9">
    <source>
        <dbReference type="ARBA" id="ARBA00023163"/>
    </source>
</evidence>
<evidence type="ECO:0000256" key="4">
    <source>
        <dbReference type="ARBA" id="ARBA00022737"/>
    </source>
</evidence>
<evidence type="ECO:0000256" key="8">
    <source>
        <dbReference type="ARBA" id="ARBA00023125"/>
    </source>
</evidence>